<evidence type="ECO:0000313" key="1">
    <source>
        <dbReference type="EMBL" id="MCP1167773.1"/>
    </source>
</evidence>
<accession>A0A9X2JN21</accession>
<dbReference type="AlphaFoldDB" id="A0A9X2JN21"/>
<dbReference type="Proteomes" id="UP001139477">
    <property type="component" value="Unassembled WGS sequence"/>
</dbReference>
<reference evidence="1" key="1">
    <citation type="submission" date="2022-06" db="EMBL/GenBank/DDBJ databases">
        <title>Limimaricola sediminis sp. nov., isolated from an intertidal sediment.</title>
        <authorList>
            <person name="Shao X."/>
        </authorList>
    </citation>
    <scope>NUCLEOTIDE SEQUENCE</scope>
    <source>
        <strain evidence="1">ASW11-118</strain>
    </source>
</reference>
<comment type="caution">
    <text evidence="1">The sequence shown here is derived from an EMBL/GenBank/DDBJ whole genome shotgun (WGS) entry which is preliminary data.</text>
</comment>
<sequence>MAKLPDPRIEICAKARLIETHAHALAVFARHLAEIRDPILLEPEQWTGHSQSSDAPLNELSGDVDTVISKAQHAV</sequence>
<keyword evidence="2" id="KW-1185">Reference proteome</keyword>
<proteinExistence type="predicted"/>
<dbReference type="EMBL" id="JAMYXC010000053">
    <property type="protein sequence ID" value="MCP1167773.1"/>
    <property type="molecule type" value="Genomic_DNA"/>
</dbReference>
<evidence type="ECO:0000313" key="2">
    <source>
        <dbReference type="Proteomes" id="UP001139477"/>
    </source>
</evidence>
<dbReference type="RefSeq" id="WP_253330187.1">
    <property type="nucleotide sequence ID" value="NZ_JAMYXC010000053.1"/>
</dbReference>
<protein>
    <submittedName>
        <fullName evidence="1">Uncharacterized protein</fullName>
    </submittedName>
</protein>
<organism evidence="1 2">
    <name type="scientific">Limimaricola litoreus</name>
    <dbReference type="NCBI Taxonomy" id="2955316"/>
    <lineage>
        <taxon>Bacteria</taxon>
        <taxon>Pseudomonadati</taxon>
        <taxon>Pseudomonadota</taxon>
        <taxon>Alphaproteobacteria</taxon>
        <taxon>Rhodobacterales</taxon>
        <taxon>Paracoccaceae</taxon>
        <taxon>Limimaricola</taxon>
    </lineage>
</organism>
<name>A0A9X2JN21_9RHOB</name>
<gene>
    <name evidence="1" type="ORF">NHG85_04405</name>
</gene>